<dbReference type="CDD" id="cd07361">
    <property type="entry name" value="MEMO_like"/>
    <property type="match status" value="1"/>
</dbReference>
<evidence type="ECO:0000313" key="3">
    <source>
        <dbReference type="EMBL" id="TCO82389.1"/>
    </source>
</evidence>
<comment type="caution">
    <text evidence="3">The sequence shown here is derived from an EMBL/GenBank/DDBJ whole genome shotgun (WGS) entry which is preliminary data.</text>
</comment>
<sequence length="263" mass="27628">MSARVRPPAVAGLFYPADARKLRSTVAAHLAAASVRPLRPKALIVPHAGYIYSGPVAASGYRLLEALRDTVTRVVLLGPSHRVGFHGIATPAVTAYATPLGEVALDLEALAAIAGLPGVIPLDRAHVPEHSLEVHLPFLQSVLDAFRLVPLVVGEASPAEVDGVLEALWGGDETLIVVSSDLSHYLDYRSAQLSDSATSQAIAALDPRPIGPEQACGCRPVAGLLWAARRHGLHCEVLDLRNSGDTAGSRHQVVGYGAYAFVA</sequence>
<dbReference type="PANTHER" id="PTHR11060">
    <property type="entry name" value="PROTEIN MEMO1"/>
    <property type="match status" value="1"/>
</dbReference>
<dbReference type="OrthoDB" id="9782820at2"/>
<dbReference type="PANTHER" id="PTHR11060:SF0">
    <property type="entry name" value="PROTEIN MEMO1"/>
    <property type="match status" value="1"/>
</dbReference>
<evidence type="ECO:0000256" key="2">
    <source>
        <dbReference type="HAMAP-Rule" id="MF_00055"/>
    </source>
</evidence>
<dbReference type="AlphaFoldDB" id="A0A4R2LCZ5"/>
<dbReference type="InterPro" id="IPR002737">
    <property type="entry name" value="MEMO1_fam"/>
</dbReference>
<reference evidence="3 4" key="1">
    <citation type="submission" date="2019-03" db="EMBL/GenBank/DDBJ databases">
        <title>Genomic Encyclopedia of Type Strains, Phase IV (KMG-IV): sequencing the most valuable type-strain genomes for metagenomic binning, comparative biology and taxonomic classification.</title>
        <authorList>
            <person name="Goeker M."/>
        </authorList>
    </citation>
    <scope>NUCLEOTIDE SEQUENCE [LARGE SCALE GENOMIC DNA]</scope>
    <source>
        <strain evidence="3 4">DSM 25287</strain>
    </source>
</reference>
<accession>A0A4R2LCZ5</accession>
<dbReference type="Gene3D" id="3.40.830.10">
    <property type="entry name" value="LigB-like"/>
    <property type="match status" value="1"/>
</dbReference>
<dbReference type="HAMAP" id="MF_00055">
    <property type="entry name" value="MEMO1"/>
    <property type="match status" value="1"/>
</dbReference>
<evidence type="ECO:0000256" key="1">
    <source>
        <dbReference type="ARBA" id="ARBA00006315"/>
    </source>
</evidence>
<name>A0A4R2LCZ5_9GAMM</name>
<keyword evidence="4" id="KW-1185">Reference proteome</keyword>
<organism evidence="3 4">
    <name type="scientific">Plasticicumulans lactativorans</name>
    <dbReference type="NCBI Taxonomy" id="1133106"/>
    <lineage>
        <taxon>Bacteria</taxon>
        <taxon>Pseudomonadati</taxon>
        <taxon>Pseudomonadota</taxon>
        <taxon>Gammaproteobacteria</taxon>
        <taxon>Candidatus Competibacteraceae</taxon>
        <taxon>Plasticicumulans</taxon>
    </lineage>
</organism>
<comment type="similarity">
    <text evidence="1 2">Belongs to the MEMO1 family.</text>
</comment>
<evidence type="ECO:0000313" key="4">
    <source>
        <dbReference type="Proteomes" id="UP000295765"/>
    </source>
</evidence>
<dbReference type="Pfam" id="PF01875">
    <property type="entry name" value="Memo"/>
    <property type="match status" value="1"/>
</dbReference>
<dbReference type="EMBL" id="SLWY01000005">
    <property type="protein sequence ID" value="TCO82389.1"/>
    <property type="molecule type" value="Genomic_DNA"/>
</dbReference>
<gene>
    <name evidence="3" type="ORF">EV699_105180</name>
</gene>
<dbReference type="RefSeq" id="WP_132539777.1">
    <property type="nucleotide sequence ID" value="NZ_SLWY01000005.1"/>
</dbReference>
<protein>
    <recommendedName>
        <fullName evidence="2">MEMO1 family protein EV699_105180</fullName>
    </recommendedName>
</protein>
<dbReference type="NCBIfam" id="TIGR04336">
    <property type="entry name" value="AmmeMemoSam_B"/>
    <property type="match status" value="1"/>
</dbReference>
<dbReference type="Proteomes" id="UP000295765">
    <property type="component" value="Unassembled WGS sequence"/>
</dbReference>
<proteinExistence type="inferred from homology"/>